<dbReference type="Pfam" id="PF00501">
    <property type="entry name" value="AMP-binding"/>
    <property type="match status" value="2"/>
</dbReference>
<keyword evidence="2" id="KW-0067">ATP-binding</keyword>
<sequence>MYIDVVSEVGSGFSHIESRADESVIAIWDKKWFETLPGEPTTLFELFDMSVARHPNRALFLRRAIVPSNPAAPASLTNTSPAEPVYSRTLIPTSYGAFQTRRSNTGSALLALEREGRLKSSIGTNGVSPPEITHPGVPYYGNSNRHKAGSRRGWAVGVWSKNREEWQVVDFACQAYGLVGVSLYETLGPDVAQYITNHCPLPIIFASSNHLSSLLKIAPNCPSLKIIVSMDPLPYSERKLLSDWASSLNIELLVMDELEQYGSTDGVYTEPGPVKNVAGDLDLDRERIVTVSYTSGTTGDPKGVVLTNKNLTYAIRSNVLGSTDGLMTDDEWRYISYLPLSHMYVQMPGLGPRYERLTDYSLVQRFLHFVVIHGDGTIAFTTGDVTKLLEDAQIIQPIFMAGVPRVWNRIHAAVRTQMDAGGLKGALLKKAVEAKLANWRETGSVTHPLWDALVFRKIKALLGGKLVYMCSGAAPLAPDVHEMLKICFGCDVIQGYGLTESVGTCTKGIGRDVRAVGTIGFVQTCNDVKFVDQAEMGYTSNDKPNPRGEVCLKGYNITPGYLHNVKATTDSIDQDGWFHTGDIGEITPQGHLKIVDRVKNVVKLSQGEYVALEKLESFYALDPLFASLLVHADSTRSSLVAVAVLDPIQTSNFCSSALGKHVKPEDIRGLQEAVSDKKVRKLVLKRLAKISKQHKLNGFEMIKGIHLTLQPFPDEVMTPTLKIKRNVAAKTFKNEIETAYKEAEEKGDAEGAGADAKSKL</sequence>
<dbReference type="GO" id="GO:0005783">
    <property type="term" value="C:endoplasmic reticulum"/>
    <property type="evidence" value="ECO:0007669"/>
    <property type="project" value="TreeGrafter"/>
</dbReference>
<evidence type="ECO:0000313" key="5">
    <source>
        <dbReference type="Proteomes" id="UP000094020"/>
    </source>
</evidence>
<reference evidence="4" key="1">
    <citation type="submission" date="2013-07" db="EMBL/GenBank/DDBJ databases">
        <authorList>
            <consortium name="The Broad Institute Genome Sequencing Platform"/>
            <person name="Cuomo C."/>
            <person name="Litvintseva A."/>
            <person name="Chen Y."/>
            <person name="Heitman J."/>
            <person name="Sun S."/>
            <person name="Springer D."/>
            <person name="Dromer F."/>
            <person name="Young S.K."/>
            <person name="Zeng Q."/>
            <person name="Gargeya S."/>
            <person name="Fitzgerald M."/>
            <person name="Abouelleil A."/>
            <person name="Alvarado L."/>
            <person name="Berlin A.M."/>
            <person name="Chapman S.B."/>
            <person name="Dewar J."/>
            <person name="Goldberg J."/>
            <person name="Griggs A."/>
            <person name="Gujja S."/>
            <person name="Hansen M."/>
            <person name="Howarth C."/>
            <person name="Imamovic A."/>
            <person name="Larimer J."/>
            <person name="McCowan C."/>
            <person name="Murphy C."/>
            <person name="Pearson M."/>
            <person name="Priest M."/>
            <person name="Roberts A."/>
            <person name="Saif S."/>
            <person name="Shea T."/>
            <person name="Sykes S."/>
            <person name="Wortman J."/>
            <person name="Nusbaum C."/>
            <person name="Birren B."/>
        </authorList>
    </citation>
    <scope>NUCLEOTIDE SEQUENCE</scope>
    <source>
        <strain evidence="4">CBS 10737</strain>
    </source>
</reference>
<evidence type="ECO:0000259" key="3">
    <source>
        <dbReference type="Pfam" id="PF00501"/>
    </source>
</evidence>
<accession>A0AAJ8L0K0</accession>
<feature type="domain" description="AMP-dependent synthetase/ligase" evidence="3">
    <location>
        <begin position="147"/>
        <end position="346"/>
    </location>
</feature>
<name>A0AAJ8L0K0_9TREE</name>
<dbReference type="InterPro" id="IPR042099">
    <property type="entry name" value="ANL_N_sf"/>
</dbReference>
<dbReference type="GO" id="GO:0016020">
    <property type="term" value="C:membrane"/>
    <property type="evidence" value="ECO:0007669"/>
    <property type="project" value="TreeGrafter"/>
</dbReference>
<dbReference type="Proteomes" id="UP000094020">
    <property type="component" value="Chromosome 3"/>
</dbReference>
<feature type="domain" description="AMP-dependent synthetase/ligase" evidence="3">
    <location>
        <begin position="371"/>
        <end position="562"/>
    </location>
</feature>
<dbReference type="GO" id="GO:0005524">
    <property type="term" value="F:ATP binding"/>
    <property type="evidence" value="ECO:0007669"/>
    <property type="project" value="UniProtKB-KW"/>
</dbReference>
<dbReference type="PANTHER" id="PTHR43272">
    <property type="entry name" value="LONG-CHAIN-FATTY-ACID--COA LIGASE"/>
    <property type="match status" value="1"/>
</dbReference>
<gene>
    <name evidence="4" type="ORF">I206_102259</name>
</gene>
<dbReference type="GO" id="GO:0004467">
    <property type="term" value="F:long-chain fatty acid-CoA ligase activity"/>
    <property type="evidence" value="ECO:0007669"/>
    <property type="project" value="TreeGrafter"/>
</dbReference>
<keyword evidence="1" id="KW-0547">Nucleotide-binding</keyword>
<dbReference type="Gene3D" id="3.40.50.12780">
    <property type="entry name" value="N-terminal domain of ligase-like"/>
    <property type="match status" value="1"/>
</dbReference>
<organism evidence="4 5">
    <name type="scientific">Kwoniella pini CBS 10737</name>
    <dbReference type="NCBI Taxonomy" id="1296096"/>
    <lineage>
        <taxon>Eukaryota</taxon>
        <taxon>Fungi</taxon>
        <taxon>Dikarya</taxon>
        <taxon>Basidiomycota</taxon>
        <taxon>Agaricomycotina</taxon>
        <taxon>Tremellomycetes</taxon>
        <taxon>Tremellales</taxon>
        <taxon>Cryptococcaceae</taxon>
        <taxon>Kwoniella</taxon>
    </lineage>
</organism>
<dbReference type="InterPro" id="IPR000873">
    <property type="entry name" value="AMP-dep_synth/lig_dom"/>
</dbReference>
<dbReference type="InterPro" id="IPR020845">
    <property type="entry name" value="AMP-binding_CS"/>
</dbReference>
<dbReference type="PANTHER" id="PTHR43272:SF33">
    <property type="entry name" value="AMP-BINDING DOMAIN-CONTAINING PROTEIN-RELATED"/>
    <property type="match status" value="1"/>
</dbReference>
<proteinExistence type="predicted"/>
<evidence type="ECO:0000313" key="4">
    <source>
        <dbReference type="EMBL" id="WWC68334.1"/>
    </source>
</evidence>
<dbReference type="GeneID" id="30175998"/>
<evidence type="ECO:0000256" key="1">
    <source>
        <dbReference type="ARBA" id="ARBA00022741"/>
    </source>
</evidence>
<evidence type="ECO:0000256" key="2">
    <source>
        <dbReference type="ARBA" id="ARBA00022840"/>
    </source>
</evidence>
<protein>
    <recommendedName>
        <fullName evidence="3">AMP-dependent synthetase/ligase domain-containing protein</fullName>
    </recommendedName>
</protein>
<dbReference type="EMBL" id="CP144521">
    <property type="protein sequence ID" value="WWC68334.1"/>
    <property type="molecule type" value="Genomic_DNA"/>
</dbReference>
<dbReference type="SUPFAM" id="SSF56801">
    <property type="entry name" value="Acetyl-CoA synthetase-like"/>
    <property type="match status" value="1"/>
</dbReference>
<reference evidence="4" key="2">
    <citation type="submission" date="2024-02" db="EMBL/GenBank/DDBJ databases">
        <title>Comparative genomics of Cryptococcus and Kwoniella reveals pathogenesis evolution and contrasting modes of karyotype evolution via chromosome fusion or intercentromeric recombination.</title>
        <authorList>
            <person name="Coelho M.A."/>
            <person name="David-Palma M."/>
            <person name="Shea T."/>
            <person name="Bowers K."/>
            <person name="McGinley-Smith S."/>
            <person name="Mohammad A.W."/>
            <person name="Gnirke A."/>
            <person name="Yurkov A.M."/>
            <person name="Nowrousian M."/>
            <person name="Sun S."/>
            <person name="Cuomo C.A."/>
            <person name="Heitman J."/>
        </authorList>
    </citation>
    <scope>NUCLEOTIDE SEQUENCE</scope>
    <source>
        <strain evidence="4">CBS 10737</strain>
    </source>
</reference>
<dbReference type="RefSeq" id="XP_070058636.1">
    <property type="nucleotide sequence ID" value="XM_070202535.1"/>
</dbReference>
<dbReference type="AlphaFoldDB" id="A0AAJ8L0K0"/>
<dbReference type="PROSITE" id="PS00455">
    <property type="entry name" value="AMP_BINDING"/>
    <property type="match status" value="1"/>
</dbReference>
<keyword evidence="5" id="KW-1185">Reference proteome</keyword>
<dbReference type="KEGG" id="kpin:30175998"/>